<evidence type="ECO:0000313" key="3">
    <source>
        <dbReference type="Proteomes" id="UP001198182"/>
    </source>
</evidence>
<gene>
    <name evidence="2" type="ORF">LKD81_16125</name>
</gene>
<evidence type="ECO:0000313" key="2">
    <source>
        <dbReference type="EMBL" id="MCC2232498.1"/>
    </source>
</evidence>
<dbReference type="AlphaFoldDB" id="A0AAE3ED13"/>
<keyword evidence="3" id="KW-1185">Reference proteome</keyword>
<sequence length="162" mass="18842">MKKVFVAGRRFDKMKNVCVLANSAVVFSFYFIYRYLFEPSYPDFVGAPLVAIFLLIEAVIIVLTNKVGAKIKAKIRYEIKPEYLEMSTGKTVQRFPWANFTEAKFNPYRMRDVFAVSFVVGGQELVINQYVEDIYELVHQILKHTDMKKIDPEVINRANTLR</sequence>
<protein>
    <submittedName>
        <fullName evidence="2">Uncharacterized protein</fullName>
    </submittedName>
</protein>
<organism evidence="2 3">
    <name type="scientific">Hominifimenecus microfluidus</name>
    <dbReference type="NCBI Taxonomy" id="2885348"/>
    <lineage>
        <taxon>Bacteria</taxon>
        <taxon>Bacillati</taxon>
        <taxon>Bacillota</taxon>
        <taxon>Clostridia</taxon>
        <taxon>Lachnospirales</taxon>
        <taxon>Lachnospiraceae</taxon>
        <taxon>Hominifimenecus</taxon>
    </lineage>
</organism>
<reference evidence="2" key="1">
    <citation type="submission" date="2021-10" db="EMBL/GenBank/DDBJ databases">
        <title>Anaerobic single-cell dispensing facilitates the cultivation of human gut bacteria.</title>
        <authorList>
            <person name="Afrizal A."/>
        </authorList>
    </citation>
    <scope>NUCLEOTIDE SEQUENCE</scope>
    <source>
        <strain evidence="2">CLA-AA-H215</strain>
    </source>
</reference>
<keyword evidence="1" id="KW-1133">Transmembrane helix</keyword>
<feature type="transmembrane region" description="Helical" evidence="1">
    <location>
        <begin position="45"/>
        <end position="64"/>
    </location>
</feature>
<proteinExistence type="predicted"/>
<name>A0AAE3ED13_9FIRM</name>
<keyword evidence="1" id="KW-0812">Transmembrane</keyword>
<accession>A0AAE3ED13</accession>
<evidence type="ECO:0000256" key="1">
    <source>
        <dbReference type="SAM" id="Phobius"/>
    </source>
</evidence>
<dbReference type="RefSeq" id="WP_308454903.1">
    <property type="nucleotide sequence ID" value="NZ_JAJEQR010000071.1"/>
</dbReference>
<comment type="caution">
    <text evidence="2">The sequence shown here is derived from an EMBL/GenBank/DDBJ whole genome shotgun (WGS) entry which is preliminary data.</text>
</comment>
<feature type="transmembrane region" description="Helical" evidence="1">
    <location>
        <begin position="16"/>
        <end position="33"/>
    </location>
</feature>
<dbReference type="EMBL" id="JAJEQR010000071">
    <property type="protein sequence ID" value="MCC2232498.1"/>
    <property type="molecule type" value="Genomic_DNA"/>
</dbReference>
<keyword evidence="1" id="KW-0472">Membrane</keyword>
<dbReference type="Proteomes" id="UP001198182">
    <property type="component" value="Unassembled WGS sequence"/>
</dbReference>